<dbReference type="SUPFAM" id="SSF159234">
    <property type="entry name" value="FomD-like"/>
    <property type="match status" value="1"/>
</dbReference>
<reference evidence="3 4" key="1">
    <citation type="submission" date="2020-03" db="EMBL/GenBank/DDBJ databases">
        <title>Sequencing the genomes of 1000 actinobacteria strains.</title>
        <authorList>
            <person name="Klenk H.-P."/>
        </authorList>
    </citation>
    <scope>NUCLEOTIDE SEQUENCE [LARGE SCALE GENOMIC DNA]</scope>
    <source>
        <strain evidence="3 4">DSM 16403</strain>
    </source>
</reference>
<dbReference type="InterPro" id="IPR007295">
    <property type="entry name" value="DUF402"/>
</dbReference>
<dbReference type="EMBL" id="JAATJL010000001">
    <property type="protein sequence ID" value="NJC23905.1"/>
    <property type="molecule type" value="Genomic_DNA"/>
</dbReference>
<dbReference type="PANTHER" id="PTHR39159">
    <property type="match status" value="1"/>
</dbReference>
<evidence type="ECO:0000313" key="3">
    <source>
        <dbReference type="EMBL" id="NJC23905.1"/>
    </source>
</evidence>
<sequence length="226" mass="25439">MHLDRLSQLLNEASAPRWAHGDTVTWSYRNPGFPDLIDCRPVTVVDDGDKGLVLWLAPGTQMLHQVLANGSDTRSAEGSDRFTLPRAQAVRTWGGGGILIIFQPDTMYSVWCFESQPGVRDIYYVNIEEPFVRTPEGIVSTDLVLDVVVSPDRQWKFKDEDELAFAQEAGVFDDAAHARIRRAGDDAVAAVERWDYPFNAGFEHFEPDPSWPIPELPSDATWQYET</sequence>
<gene>
    <name evidence="3" type="ORF">BJ994_002981</name>
</gene>
<evidence type="ECO:0000256" key="1">
    <source>
        <dbReference type="ARBA" id="ARBA00022801"/>
    </source>
</evidence>
<accession>A0A846RWD8</accession>
<dbReference type="Gene3D" id="2.40.380.10">
    <property type="entry name" value="FomD-like"/>
    <property type="match status" value="1"/>
</dbReference>
<evidence type="ECO:0000259" key="2">
    <source>
        <dbReference type="Pfam" id="PF04167"/>
    </source>
</evidence>
<comment type="caution">
    <text evidence="3">The sequence shown here is derived from an EMBL/GenBank/DDBJ whole genome shotgun (WGS) entry which is preliminary data.</text>
</comment>
<keyword evidence="1" id="KW-0378">Hydrolase</keyword>
<feature type="domain" description="DUF402" evidence="2">
    <location>
        <begin position="82"/>
        <end position="195"/>
    </location>
</feature>
<dbReference type="Proteomes" id="UP000547458">
    <property type="component" value="Unassembled WGS sequence"/>
</dbReference>
<keyword evidence="4" id="KW-1185">Reference proteome</keyword>
<proteinExistence type="predicted"/>
<dbReference type="RefSeq" id="WP_167995222.1">
    <property type="nucleotide sequence ID" value="NZ_JAATJL010000001.1"/>
</dbReference>
<evidence type="ECO:0000313" key="4">
    <source>
        <dbReference type="Proteomes" id="UP000547458"/>
    </source>
</evidence>
<protein>
    <submittedName>
        <fullName evidence="3">Protein associated with RNAse G/E</fullName>
    </submittedName>
</protein>
<organism evidence="3 4">
    <name type="scientific">Arthrobacter pigmenti</name>
    <dbReference type="NCBI Taxonomy" id="271432"/>
    <lineage>
        <taxon>Bacteria</taxon>
        <taxon>Bacillati</taxon>
        <taxon>Actinomycetota</taxon>
        <taxon>Actinomycetes</taxon>
        <taxon>Micrococcales</taxon>
        <taxon>Micrococcaceae</taxon>
        <taxon>Arthrobacter</taxon>
    </lineage>
</organism>
<dbReference type="AlphaFoldDB" id="A0A846RWD8"/>
<dbReference type="InterPro" id="IPR050212">
    <property type="entry name" value="Ntdp-like"/>
</dbReference>
<name>A0A846RWD8_9MICC</name>
<dbReference type="PANTHER" id="PTHR39159:SF1">
    <property type="entry name" value="UPF0374 PROTEIN YGAC"/>
    <property type="match status" value="1"/>
</dbReference>
<dbReference type="GO" id="GO:0016787">
    <property type="term" value="F:hydrolase activity"/>
    <property type="evidence" value="ECO:0007669"/>
    <property type="project" value="UniProtKB-KW"/>
</dbReference>
<dbReference type="Pfam" id="PF04167">
    <property type="entry name" value="DUF402"/>
    <property type="match status" value="1"/>
</dbReference>
<dbReference type="InterPro" id="IPR035930">
    <property type="entry name" value="FomD-like_sf"/>
</dbReference>